<organism evidence="2 3">
    <name type="scientific">Mycena citricolor</name>
    <dbReference type="NCBI Taxonomy" id="2018698"/>
    <lineage>
        <taxon>Eukaryota</taxon>
        <taxon>Fungi</taxon>
        <taxon>Dikarya</taxon>
        <taxon>Basidiomycota</taxon>
        <taxon>Agaricomycotina</taxon>
        <taxon>Agaricomycetes</taxon>
        <taxon>Agaricomycetidae</taxon>
        <taxon>Agaricales</taxon>
        <taxon>Marasmiineae</taxon>
        <taxon>Mycenaceae</taxon>
        <taxon>Mycena</taxon>
    </lineage>
</organism>
<feature type="compositionally biased region" description="Acidic residues" evidence="1">
    <location>
        <begin position="367"/>
        <end position="388"/>
    </location>
</feature>
<sequence length="474" mass="53168">MVVITTSSKKRKSTKKERGNLRLWAEGAQEDTLRKHLNRVSEARLRGTWAQERAAIQAACNEYHARIPWNTPDHVEPTIVLDYDPKAPTAAEDLTEEEEKEKCRLIAVCNARITRWYTYRIRRALKKQRENTLDPCKNPFAVLLGKLSGLARAPRARQPFQQFQRESWREKIAPIIAIRRAELPPGAPYRAGFRAGVARELFAGLSEEDKQGLRQRATEEADVKKREYLEGLKAEPSREPLDVHNAIWAIHSVIYPILEGIYKRTGLQAHLICGGPTPEFGGEIRTHIISYGENNDTVPVSWAEWDEDRFTKNVRKFFIEYLQTVYTAEDCAAAALPQDVLDTLIHQGDLYTMPEEKPRDVNGPSSNEDDDDEDVNSTDSDSDTDTDVDAVALANAVKKKKARYAKEKGGRGVLMMKEKQKAGNAVDRARARPKPKPKTNAASSATVTQGEVTSMSSARSASFSTTTPLDVPEA</sequence>
<evidence type="ECO:0000313" key="2">
    <source>
        <dbReference type="EMBL" id="CAK5281856.1"/>
    </source>
</evidence>
<reference evidence="2" key="1">
    <citation type="submission" date="2023-11" db="EMBL/GenBank/DDBJ databases">
        <authorList>
            <person name="De Vega J J."/>
            <person name="De Vega J J."/>
        </authorList>
    </citation>
    <scope>NUCLEOTIDE SEQUENCE</scope>
</reference>
<accession>A0AAD2HTF4</accession>
<gene>
    <name evidence="2" type="ORF">MYCIT1_LOCUS33164</name>
</gene>
<proteinExistence type="predicted"/>
<feature type="region of interest" description="Disordered" evidence="1">
    <location>
        <begin position="351"/>
        <end position="388"/>
    </location>
</feature>
<protein>
    <submittedName>
        <fullName evidence="2">Uncharacterized protein</fullName>
    </submittedName>
</protein>
<feature type="compositionally biased region" description="Basic and acidic residues" evidence="1">
    <location>
        <begin position="407"/>
        <end position="421"/>
    </location>
</feature>
<dbReference type="Proteomes" id="UP001295794">
    <property type="component" value="Unassembled WGS sequence"/>
</dbReference>
<name>A0AAD2HTF4_9AGAR</name>
<evidence type="ECO:0000313" key="3">
    <source>
        <dbReference type="Proteomes" id="UP001295794"/>
    </source>
</evidence>
<dbReference type="AlphaFoldDB" id="A0AAD2HTF4"/>
<dbReference type="EMBL" id="CAVNYO010000444">
    <property type="protein sequence ID" value="CAK5281856.1"/>
    <property type="molecule type" value="Genomic_DNA"/>
</dbReference>
<feature type="compositionally biased region" description="Polar residues" evidence="1">
    <location>
        <begin position="440"/>
        <end position="452"/>
    </location>
</feature>
<feature type="compositionally biased region" description="Low complexity" evidence="1">
    <location>
        <begin position="453"/>
        <end position="467"/>
    </location>
</feature>
<evidence type="ECO:0000256" key="1">
    <source>
        <dbReference type="SAM" id="MobiDB-lite"/>
    </source>
</evidence>
<comment type="caution">
    <text evidence="2">The sequence shown here is derived from an EMBL/GenBank/DDBJ whole genome shotgun (WGS) entry which is preliminary data.</text>
</comment>
<feature type="region of interest" description="Disordered" evidence="1">
    <location>
        <begin position="407"/>
        <end position="474"/>
    </location>
</feature>
<keyword evidence="3" id="KW-1185">Reference proteome</keyword>